<gene>
    <name evidence="2" type="ORF">A9Q84_13135</name>
</gene>
<feature type="chain" id="PRO_5012147496" evidence="1">
    <location>
        <begin position="20"/>
        <end position="135"/>
    </location>
</feature>
<feature type="signal peptide" evidence="1">
    <location>
        <begin position="1"/>
        <end position="19"/>
    </location>
</feature>
<comment type="caution">
    <text evidence="2">The sequence shown here is derived from an EMBL/GenBank/DDBJ whole genome shotgun (WGS) entry which is preliminary data.</text>
</comment>
<name>A0A1Y5F8Z4_9BACT</name>
<protein>
    <submittedName>
        <fullName evidence="2">Uncharacterized protein</fullName>
    </submittedName>
</protein>
<dbReference type="Proteomes" id="UP000196531">
    <property type="component" value="Unassembled WGS sequence"/>
</dbReference>
<accession>A0A1Y5F8Z4</accession>
<evidence type="ECO:0000313" key="3">
    <source>
        <dbReference type="Proteomes" id="UP000196531"/>
    </source>
</evidence>
<proteinExistence type="predicted"/>
<organism evidence="2 3">
    <name type="scientific">Halobacteriovorax marinus</name>
    <dbReference type="NCBI Taxonomy" id="97084"/>
    <lineage>
        <taxon>Bacteria</taxon>
        <taxon>Pseudomonadati</taxon>
        <taxon>Bdellovibrionota</taxon>
        <taxon>Bacteriovoracia</taxon>
        <taxon>Bacteriovoracales</taxon>
        <taxon>Halobacteriovoraceae</taxon>
        <taxon>Halobacteriovorax</taxon>
    </lineage>
</organism>
<reference evidence="3" key="1">
    <citation type="journal article" date="2017" name="Proc. Natl. Acad. Sci. U.S.A.">
        <title>Simulation of Deepwater Horizon oil plume reveals substrate specialization within a complex community of hydrocarbon-degraders.</title>
        <authorList>
            <person name="Hu P."/>
            <person name="Dubinsky E.A."/>
            <person name="Probst A.J."/>
            <person name="Wang J."/>
            <person name="Sieber C.M.K."/>
            <person name="Tom L.M."/>
            <person name="Gardinali P."/>
            <person name="Banfield J.F."/>
            <person name="Atlas R.M."/>
            <person name="Andersen G.L."/>
        </authorList>
    </citation>
    <scope>NUCLEOTIDE SEQUENCE [LARGE SCALE GENOMIC DNA]</scope>
</reference>
<keyword evidence="1" id="KW-0732">Signal</keyword>
<sequence length="135" mass="14936">MFYKLLITLFFLTSTASFAAIDCEEEIHKLCQNAKSGSGKCLKEKQHLLPLSCQSELNTLNNVAADVTANCMQDLMKFCPVNMKVLEKSVETAMLRQSECIKKMKSQFSPKCSSLIENMTKAFTGKGGPGAKTIR</sequence>
<dbReference type="AlphaFoldDB" id="A0A1Y5F8Z4"/>
<dbReference type="EMBL" id="MAAO01000006">
    <property type="protein sequence ID" value="OUR97264.1"/>
    <property type="molecule type" value="Genomic_DNA"/>
</dbReference>
<evidence type="ECO:0000256" key="1">
    <source>
        <dbReference type="SAM" id="SignalP"/>
    </source>
</evidence>
<evidence type="ECO:0000313" key="2">
    <source>
        <dbReference type="EMBL" id="OUR97264.1"/>
    </source>
</evidence>